<protein>
    <recommendedName>
        <fullName evidence="5">L-serine ammonia-lyase</fullName>
        <ecNumber evidence="5">4.3.1.17</ecNumber>
    </recommendedName>
</protein>
<dbReference type="PANTHER" id="PTHR48078:SF2">
    <property type="entry name" value="CATABOLIC L-SERINE_THREONINE DEHYDRATASE"/>
    <property type="match status" value="1"/>
</dbReference>
<dbReference type="GO" id="GO:0003941">
    <property type="term" value="F:L-serine ammonia-lyase activity"/>
    <property type="evidence" value="ECO:0007669"/>
    <property type="project" value="UniProtKB-EC"/>
</dbReference>
<reference evidence="13 14" key="1">
    <citation type="journal article" date="2023" name="Mol. Phylogenet. Evol.">
        <title>Genome-scale phylogeny and comparative genomics of the fungal order Sordariales.</title>
        <authorList>
            <person name="Hensen N."/>
            <person name="Bonometti L."/>
            <person name="Westerberg I."/>
            <person name="Brannstrom I.O."/>
            <person name="Guillou S."/>
            <person name="Cros-Aarteil S."/>
            <person name="Calhoun S."/>
            <person name="Haridas S."/>
            <person name="Kuo A."/>
            <person name="Mondo S."/>
            <person name="Pangilinan J."/>
            <person name="Riley R."/>
            <person name="LaButti K."/>
            <person name="Andreopoulos B."/>
            <person name="Lipzen A."/>
            <person name="Chen C."/>
            <person name="Yan M."/>
            <person name="Daum C."/>
            <person name="Ng V."/>
            <person name="Clum A."/>
            <person name="Steindorff A."/>
            <person name="Ohm R.A."/>
            <person name="Martin F."/>
            <person name="Silar P."/>
            <person name="Natvig D.O."/>
            <person name="Lalanne C."/>
            <person name="Gautier V."/>
            <person name="Ament-Velasquez S.L."/>
            <person name="Kruys A."/>
            <person name="Hutchinson M.I."/>
            <person name="Powell A.J."/>
            <person name="Barry K."/>
            <person name="Miller A.N."/>
            <person name="Grigoriev I.V."/>
            <person name="Debuchy R."/>
            <person name="Gladieux P."/>
            <person name="Hiltunen Thoren M."/>
            <person name="Johannesson H."/>
        </authorList>
    </citation>
    <scope>NUCLEOTIDE SEQUENCE [LARGE SCALE GENOMIC DNA]</scope>
    <source>
        <strain evidence="13 14">FGSC 10403</strain>
    </source>
</reference>
<comment type="pathway">
    <text evidence="3">Carbohydrate biosynthesis; gluconeogenesis.</text>
</comment>
<evidence type="ECO:0000256" key="8">
    <source>
        <dbReference type="ARBA" id="ARBA00022898"/>
    </source>
</evidence>
<keyword evidence="9" id="KW-0456">Lyase</keyword>
<dbReference type="GO" id="GO:0004794">
    <property type="term" value="F:threonine deaminase activity"/>
    <property type="evidence" value="ECO:0007669"/>
    <property type="project" value="TreeGrafter"/>
</dbReference>
<evidence type="ECO:0000256" key="7">
    <source>
        <dbReference type="ARBA" id="ARBA00022490"/>
    </source>
</evidence>
<dbReference type="Gene3D" id="3.40.50.1100">
    <property type="match status" value="2"/>
</dbReference>
<dbReference type="GO" id="GO:0006567">
    <property type="term" value="P:L-threonine catabolic process"/>
    <property type="evidence" value="ECO:0007669"/>
    <property type="project" value="TreeGrafter"/>
</dbReference>
<comment type="subcellular location">
    <subcellularLocation>
        <location evidence="2">Cytoplasm</location>
    </subcellularLocation>
</comment>
<gene>
    <name evidence="13" type="ORF">B0T23DRAFT_13946</name>
</gene>
<comment type="cofactor">
    <cofactor evidence="1">
        <name>pyridoxal 5'-phosphate</name>
        <dbReference type="ChEBI" id="CHEBI:597326"/>
    </cofactor>
</comment>
<dbReference type="SUPFAM" id="SSF53686">
    <property type="entry name" value="Tryptophan synthase beta subunit-like PLP-dependent enzymes"/>
    <property type="match status" value="1"/>
</dbReference>
<evidence type="ECO:0000256" key="3">
    <source>
        <dbReference type="ARBA" id="ARBA00004742"/>
    </source>
</evidence>
<dbReference type="Proteomes" id="UP001285908">
    <property type="component" value="Unassembled WGS sequence"/>
</dbReference>
<evidence type="ECO:0000256" key="1">
    <source>
        <dbReference type="ARBA" id="ARBA00001933"/>
    </source>
</evidence>
<dbReference type="GO" id="GO:0006565">
    <property type="term" value="P:L-serine catabolic process"/>
    <property type="evidence" value="ECO:0007669"/>
    <property type="project" value="TreeGrafter"/>
</dbReference>
<dbReference type="FunFam" id="3.40.50.1100:FF:000040">
    <property type="entry name" value="L-serine dehydratase, putative"/>
    <property type="match status" value="1"/>
</dbReference>
<dbReference type="InterPro" id="IPR050147">
    <property type="entry name" value="Ser/Thr_Dehydratase"/>
</dbReference>
<evidence type="ECO:0000256" key="2">
    <source>
        <dbReference type="ARBA" id="ARBA00004496"/>
    </source>
</evidence>
<comment type="caution">
    <text evidence="13">The sequence shown here is derived from an EMBL/GenBank/DDBJ whole genome shotgun (WGS) entry which is preliminary data.</text>
</comment>
<dbReference type="GO" id="GO:0005737">
    <property type="term" value="C:cytoplasm"/>
    <property type="evidence" value="ECO:0007669"/>
    <property type="project" value="UniProtKB-SubCell"/>
</dbReference>
<evidence type="ECO:0000256" key="4">
    <source>
        <dbReference type="ARBA" id="ARBA00010869"/>
    </source>
</evidence>
<dbReference type="GO" id="GO:0030170">
    <property type="term" value="F:pyridoxal phosphate binding"/>
    <property type="evidence" value="ECO:0007669"/>
    <property type="project" value="InterPro"/>
</dbReference>
<proteinExistence type="inferred from homology"/>
<sequence>MGSVSFPASSEPPKPWVETPLIYSAQLSNAAGCNIYLKLENVQPSGSFKSRGIGNMMLRSTLPSPPSSPSSSSTSFQEPPTTQRKIHFFCSSAGNAGLACATTAHTLACPATIVVPTSAQEPVLRRLRGLGATVVIHGSSWFEADTHLREVVMPASALEDLQQESSGGEGEEGEGEKTQKKTKQVYVPPFDHEDIWSGAATLMDEVAEQMRVVHRAYVDAVVCNVGGGGLLNGIMEGVWGPTRNPGTGEGGLGKEVGGGKEPRVLAIETVGADSFNQSVKAGELVKMKQITSIASSLGAVQVSKKTWEWSQMVGGENLVSATVTDAEAAMASVRFADEHRMLVEVSCGATLATAYNGDLRRYLGKGLSDEEWRNVNVVMVVCGGSHVSVDVLKAYREKYGPEIAWA</sequence>
<dbReference type="InterPro" id="IPR000634">
    <property type="entry name" value="Ser/Thr_deHydtase_PyrdxlP-BS"/>
</dbReference>
<feature type="region of interest" description="Disordered" evidence="11">
    <location>
        <begin position="161"/>
        <end position="182"/>
    </location>
</feature>
<dbReference type="EMBL" id="JAULSX010000001">
    <property type="protein sequence ID" value="KAK3499290.1"/>
    <property type="molecule type" value="Genomic_DNA"/>
</dbReference>
<keyword evidence="7" id="KW-0963">Cytoplasm</keyword>
<keyword evidence="8" id="KW-0663">Pyridoxal phosphate</keyword>
<evidence type="ECO:0000256" key="11">
    <source>
        <dbReference type="SAM" id="MobiDB-lite"/>
    </source>
</evidence>
<evidence type="ECO:0000313" key="14">
    <source>
        <dbReference type="Proteomes" id="UP001285908"/>
    </source>
</evidence>
<feature type="compositionally biased region" description="Low complexity" evidence="11">
    <location>
        <begin position="69"/>
        <end position="79"/>
    </location>
</feature>
<name>A0AAJ0IF77_9PEZI</name>
<dbReference type="PANTHER" id="PTHR48078">
    <property type="entry name" value="THREONINE DEHYDRATASE, MITOCHONDRIAL-RELATED"/>
    <property type="match status" value="1"/>
</dbReference>
<feature type="region of interest" description="Disordered" evidence="11">
    <location>
        <begin position="56"/>
        <end position="79"/>
    </location>
</feature>
<dbReference type="AlphaFoldDB" id="A0AAJ0IF77"/>
<feature type="domain" description="Tryptophan synthase beta chain-like PALP" evidence="12">
    <location>
        <begin position="18"/>
        <end position="383"/>
    </location>
</feature>
<dbReference type="RefSeq" id="XP_062696923.1">
    <property type="nucleotide sequence ID" value="XM_062832325.1"/>
</dbReference>
<dbReference type="FunFam" id="3.40.50.1100:FF:000091">
    <property type="entry name" value="Related to L-serine dehydratase"/>
    <property type="match status" value="1"/>
</dbReference>
<evidence type="ECO:0000256" key="5">
    <source>
        <dbReference type="ARBA" id="ARBA00012093"/>
    </source>
</evidence>
<dbReference type="Pfam" id="PF00291">
    <property type="entry name" value="PALP"/>
    <property type="match status" value="1"/>
</dbReference>
<dbReference type="InterPro" id="IPR036052">
    <property type="entry name" value="TrpB-like_PALP_sf"/>
</dbReference>
<keyword evidence="6" id="KW-0312">Gluconeogenesis</keyword>
<accession>A0AAJ0IF77</accession>
<dbReference type="EC" id="4.3.1.17" evidence="5"/>
<evidence type="ECO:0000256" key="9">
    <source>
        <dbReference type="ARBA" id="ARBA00023239"/>
    </source>
</evidence>
<evidence type="ECO:0000256" key="6">
    <source>
        <dbReference type="ARBA" id="ARBA00022432"/>
    </source>
</evidence>
<dbReference type="GeneID" id="87869947"/>
<evidence type="ECO:0000256" key="10">
    <source>
        <dbReference type="ARBA" id="ARBA00049406"/>
    </source>
</evidence>
<evidence type="ECO:0000259" key="12">
    <source>
        <dbReference type="Pfam" id="PF00291"/>
    </source>
</evidence>
<organism evidence="13 14">
    <name type="scientific">Neurospora hispaniola</name>
    <dbReference type="NCBI Taxonomy" id="588809"/>
    <lineage>
        <taxon>Eukaryota</taxon>
        <taxon>Fungi</taxon>
        <taxon>Dikarya</taxon>
        <taxon>Ascomycota</taxon>
        <taxon>Pezizomycotina</taxon>
        <taxon>Sordariomycetes</taxon>
        <taxon>Sordariomycetidae</taxon>
        <taxon>Sordariales</taxon>
        <taxon>Sordariaceae</taxon>
        <taxon>Neurospora</taxon>
    </lineage>
</organism>
<dbReference type="InterPro" id="IPR001926">
    <property type="entry name" value="TrpB-like_PALP"/>
</dbReference>
<evidence type="ECO:0000313" key="13">
    <source>
        <dbReference type="EMBL" id="KAK3499290.1"/>
    </source>
</evidence>
<dbReference type="GO" id="GO:0006094">
    <property type="term" value="P:gluconeogenesis"/>
    <property type="evidence" value="ECO:0007669"/>
    <property type="project" value="UniProtKB-KW"/>
</dbReference>
<dbReference type="PROSITE" id="PS00165">
    <property type="entry name" value="DEHYDRATASE_SER_THR"/>
    <property type="match status" value="1"/>
</dbReference>
<keyword evidence="14" id="KW-1185">Reference proteome</keyword>
<comment type="catalytic activity">
    <reaction evidence="10">
        <text>L-serine = pyruvate + NH4(+)</text>
        <dbReference type="Rhea" id="RHEA:19169"/>
        <dbReference type="ChEBI" id="CHEBI:15361"/>
        <dbReference type="ChEBI" id="CHEBI:28938"/>
        <dbReference type="ChEBI" id="CHEBI:33384"/>
        <dbReference type="EC" id="4.3.1.17"/>
    </reaction>
</comment>
<dbReference type="GO" id="GO:0009097">
    <property type="term" value="P:isoleucine biosynthetic process"/>
    <property type="evidence" value="ECO:0007669"/>
    <property type="project" value="TreeGrafter"/>
</dbReference>
<comment type="similarity">
    <text evidence="4">Belongs to the serine/threonine dehydratase family.</text>
</comment>